<reference evidence="3 4" key="1">
    <citation type="submission" date="2021-10" db="EMBL/GenBank/DDBJ databases">
        <title>Anaerobic single-cell dispensing facilitates the cultivation of human gut bacteria.</title>
        <authorList>
            <person name="Afrizal A."/>
        </authorList>
    </citation>
    <scope>NUCLEOTIDE SEQUENCE [LARGE SCALE GENOMIC DNA]</scope>
    <source>
        <strain evidence="3 4">CLA-AA-H212</strain>
    </source>
</reference>
<evidence type="ECO:0008006" key="5">
    <source>
        <dbReference type="Google" id="ProtNLM"/>
    </source>
</evidence>
<dbReference type="SUPFAM" id="SSF81995">
    <property type="entry name" value="beta-sandwich domain of Sec23/24"/>
    <property type="match status" value="1"/>
</dbReference>
<feature type="transmembrane region" description="Helical" evidence="2">
    <location>
        <begin position="98"/>
        <end position="118"/>
    </location>
</feature>
<keyword evidence="2" id="KW-0472">Membrane</keyword>
<feature type="compositionally biased region" description="Low complexity" evidence="1">
    <location>
        <begin position="22"/>
        <end position="66"/>
    </location>
</feature>
<feature type="compositionally biased region" description="Low complexity" evidence="1">
    <location>
        <begin position="299"/>
        <end position="310"/>
    </location>
</feature>
<keyword evidence="2" id="KW-0812">Transmembrane</keyword>
<evidence type="ECO:0000256" key="1">
    <source>
        <dbReference type="SAM" id="MobiDB-lite"/>
    </source>
</evidence>
<name>A0ABS8FM42_9FIRM</name>
<sequence>MDNNQNQQPNGYGMPQPNMQAGMPGQTPQPGYGTPGQTPQQGYGMPGQGVQPGMQAGMPGQTPQPGYGMPGQNVQPGYGMPQQPAGGNQPPKKKKTGLIVGLIILAVVLIGGVIFAFMKFGKKDGKGSSKDAEAAKQTVVDFCEGMKNRDMDAIVDAYYPDLQSSVADNFYTSNGVSSEDEFWNHYDTVFGGYSFAYTASDAEKVSDSKRQSTLDIVNAAYSLSLDADTMYEVDTEETYSGSNGKMVLAEQIYLIEEDGKWYVIYAESTQKENTLVAAAPEDTEEDTEETTEAEEETTEATTESAASTTPVNADGFDWENMQFTMLGKPYNLATLTYDDILAMGYSIEDDYLEEELEDNQYSMSARAEAADESDMYIRFKNFTGGGTKKVPDCEILGIELSRDDFDNKYDAALGNGITFGMTPDEVKAVMGEPTDSYTSDTSDYMTLTYEENDDAYASSVEFTFQDGVLTKFDMENYN</sequence>
<accession>A0ABS8FM42</accession>
<gene>
    <name evidence="3" type="ORF">LKD28_04415</name>
</gene>
<organism evidence="3 4">
    <name type="scientific">Coprococcus hominis</name>
    <name type="common">ex Arizal et al. 2022</name>
    <dbReference type="NCBI Taxonomy" id="2881262"/>
    <lineage>
        <taxon>Bacteria</taxon>
        <taxon>Bacillati</taxon>
        <taxon>Bacillota</taxon>
        <taxon>Clostridia</taxon>
        <taxon>Lachnospirales</taxon>
        <taxon>Lachnospiraceae</taxon>
        <taxon>Coprococcus</taxon>
    </lineage>
</organism>
<dbReference type="EMBL" id="JAJEQT010000002">
    <property type="protein sequence ID" value="MCC2218280.1"/>
    <property type="molecule type" value="Genomic_DNA"/>
</dbReference>
<dbReference type="RefSeq" id="WP_021986393.1">
    <property type="nucleotide sequence ID" value="NZ_JAJEQT010000002.1"/>
</dbReference>
<evidence type="ECO:0000313" key="3">
    <source>
        <dbReference type="EMBL" id="MCC2218280.1"/>
    </source>
</evidence>
<feature type="region of interest" description="Disordered" evidence="1">
    <location>
        <begin position="1"/>
        <end position="93"/>
    </location>
</feature>
<feature type="region of interest" description="Disordered" evidence="1">
    <location>
        <begin position="275"/>
        <end position="313"/>
    </location>
</feature>
<comment type="caution">
    <text evidence="3">The sequence shown here is derived from an EMBL/GenBank/DDBJ whole genome shotgun (WGS) entry which is preliminary data.</text>
</comment>
<keyword evidence="2" id="KW-1133">Transmembrane helix</keyword>
<feature type="compositionally biased region" description="Polar residues" evidence="1">
    <location>
        <begin position="1"/>
        <end position="10"/>
    </location>
</feature>
<feature type="compositionally biased region" description="Acidic residues" evidence="1">
    <location>
        <begin position="281"/>
        <end position="298"/>
    </location>
</feature>
<evidence type="ECO:0000313" key="4">
    <source>
        <dbReference type="Proteomes" id="UP001198495"/>
    </source>
</evidence>
<evidence type="ECO:0000256" key="2">
    <source>
        <dbReference type="SAM" id="Phobius"/>
    </source>
</evidence>
<dbReference type="Gene3D" id="3.10.450.730">
    <property type="entry name" value="BLIP domain"/>
    <property type="match status" value="1"/>
</dbReference>
<protein>
    <recommendedName>
        <fullName evidence="5">DUF5105 domain-containing protein</fullName>
    </recommendedName>
</protein>
<proteinExistence type="predicted"/>
<keyword evidence="4" id="KW-1185">Reference proteome</keyword>
<dbReference type="Proteomes" id="UP001198495">
    <property type="component" value="Unassembled WGS sequence"/>
</dbReference>